<dbReference type="SMART" id="SM00855">
    <property type="entry name" value="PGAM"/>
    <property type="match status" value="1"/>
</dbReference>
<dbReference type="InterPro" id="IPR013078">
    <property type="entry name" value="His_Pase_superF_clade-1"/>
</dbReference>
<dbReference type="RefSeq" id="WP_218234183.1">
    <property type="nucleotide sequence ID" value="NZ_BAABBB010000013.1"/>
</dbReference>
<evidence type="ECO:0000313" key="2">
    <source>
        <dbReference type="Proteomes" id="UP001500301"/>
    </source>
</evidence>
<proteinExistence type="predicted"/>
<dbReference type="InterPro" id="IPR050275">
    <property type="entry name" value="PGM_Phosphatase"/>
</dbReference>
<dbReference type="PANTHER" id="PTHR48100:SF1">
    <property type="entry name" value="HISTIDINE PHOSPHATASE FAMILY PROTEIN-RELATED"/>
    <property type="match status" value="1"/>
</dbReference>
<comment type="caution">
    <text evidence="1">The sequence shown here is derived from an EMBL/GenBank/DDBJ whole genome shotgun (WGS) entry which is preliminary data.</text>
</comment>
<dbReference type="CDD" id="cd07067">
    <property type="entry name" value="HP_PGM_like"/>
    <property type="match status" value="1"/>
</dbReference>
<accession>A0ABP6VNN1</accession>
<gene>
    <name evidence="1" type="ORF">GCM10022263_25960</name>
</gene>
<evidence type="ECO:0000313" key="1">
    <source>
        <dbReference type="EMBL" id="GAA3537093.1"/>
    </source>
</evidence>
<reference evidence="2" key="1">
    <citation type="journal article" date="2019" name="Int. J. Syst. Evol. Microbiol.">
        <title>The Global Catalogue of Microorganisms (GCM) 10K type strain sequencing project: providing services to taxonomists for standard genome sequencing and annotation.</title>
        <authorList>
            <consortium name="The Broad Institute Genomics Platform"/>
            <consortium name="The Broad Institute Genome Sequencing Center for Infectious Disease"/>
            <person name="Wu L."/>
            <person name="Ma J."/>
        </authorList>
    </citation>
    <scope>NUCLEOTIDE SEQUENCE [LARGE SCALE GENOMIC DNA]</scope>
    <source>
        <strain evidence="2">JCM 17460</strain>
    </source>
</reference>
<dbReference type="PANTHER" id="PTHR48100">
    <property type="entry name" value="BROAD-SPECIFICITY PHOSPHATASE YOR283W-RELATED"/>
    <property type="match status" value="1"/>
</dbReference>
<sequence length="206" mass="22241">MRASTPVTGRRIVLLRHGRTAWNAERRIQGQLDVELDATGVEQARVVAPLIAALEPVLVWSSDLARARQTAEIVAKEAGLVPAYDERLREFRLGDYQGLTHAELDARDPAAFARFQRGEWDAIPGAEAPRDVSARFAAVVTDLAATLAPGETGVAVSHGAATRSGLVSFLGWPLELAHDLRALGNCGRVVLEERSTGQWALAAYNL</sequence>
<keyword evidence="2" id="KW-1185">Reference proteome</keyword>
<dbReference type="Pfam" id="PF00300">
    <property type="entry name" value="His_Phos_1"/>
    <property type="match status" value="1"/>
</dbReference>
<organism evidence="1 2">
    <name type="scientific">Nocardioides daeguensis</name>
    <dbReference type="NCBI Taxonomy" id="908359"/>
    <lineage>
        <taxon>Bacteria</taxon>
        <taxon>Bacillati</taxon>
        <taxon>Actinomycetota</taxon>
        <taxon>Actinomycetes</taxon>
        <taxon>Propionibacteriales</taxon>
        <taxon>Nocardioidaceae</taxon>
        <taxon>Nocardioides</taxon>
    </lineage>
</organism>
<protein>
    <submittedName>
        <fullName evidence="1">Histidine phosphatase family protein</fullName>
    </submittedName>
</protein>
<name>A0ABP6VNN1_9ACTN</name>
<dbReference type="Proteomes" id="UP001500301">
    <property type="component" value="Unassembled WGS sequence"/>
</dbReference>
<dbReference type="EMBL" id="BAABBB010000013">
    <property type="protein sequence ID" value="GAA3537093.1"/>
    <property type="molecule type" value="Genomic_DNA"/>
</dbReference>